<dbReference type="PANTHER" id="PTHR30388">
    <property type="entry name" value="ALDEHYDE OXIDOREDUCTASE MOLYBDENUM COFACTOR ASSEMBLY PROTEIN"/>
    <property type="match status" value="1"/>
</dbReference>
<dbReference type="InterPro" id="IPR003777">
    <property type="entry name" value="XdhC_CoxI"/>
</dbReference>
<dbReference type="Gene3D" id="3.40.50.720">
    <property type="entry name" value="NAD(P)-binding Rossmann-like Domain"/>
    <property type="match status" value="1"/>
</dbReference>
<comment type="caution">
    <text evidence="3">The sequence shown here is derived from an EMBL/GenBank/DDBJ whole genome shotgun (WGS) entry which is preliminary data.</text>
</comment>
<dbReference type="InterPro" id="IPR027051">
    <property type="entry name" value="XdhC_Rossmann_dom"/>
</dbReference>
<dbReference type="Pfam" id="PF02625">
    <property type="entry name" value="XdhC_CoxI"/>
    <property type="match status" value="1"/>
</dbReference>
<gene>
    <name evidence="3" type="ORF">LBV24_13520</name>
</gene>
<feature type="domain" description="XdhC Rossmann" evidence="2">
    <location>
        <begin position="174"/>
        <end position="316"/>
    </location>
</feature>
<accession>A0ABS7Y5Z9</accession>
<feature type="domain" description="XdhC- CoxI" evidence="1">
    <location>
        <begin position="19"/>
        <end position="82"/>
    </location>
</feature>
<sequence>MTHELINIIQKARINQQLGIKCVLATVVHLTGSSYRKPGVRMLICENGVMIGAVSGGCVENEIKRRASSVFDNGKPKVISYDGRYRLGCEGVLHILIEPFNVSDSLFDNFEDVLNRRENYKIESQFEIGDDIIGQFGSTIYFGKKSFTFSKEFNPKNQDGLKLFSQILNPCFKLLIIGGEHDAVKLCEMANLLGWVVDVITSVKDPKELKDFPGAHSVDSQEPELLNVKIDKDTAIVLMTHNYALDLKYLVRLQKEEIMYLGVLGSAKRREQLKNDLFNYSSDLNLDYLDSIYSPAGLNIGAITPEEIALSILSEIMSVVRKKETVSLRELNQRSNKRTN</sequence>
<evidence type="ECO:0000313" key="4">
    <source>
        <dbReference type="Proteomes" id="UP001198402"/>
    </source>
</evidence>
<name>A0ABS7Y5Z9_9FLAO</name>
<evidence type="ECO:0000313" key="3">
    <source>
        <dbReference type="EMBL" id="MCA0154242.1"/>
    </source>
</evidence>
<dbReference type="Proteomes" id="UP001198402">
    <property type="component" value="Unassembled WGS sequence"/>
</dbReference>
<evidence type="ECO:0000259" key="1">
    <source>
        <dbReference type="Pfam" id="PF02625"/>
    </source>
</evidence>
<organism evidence="3 4">
    <name type="scientific">Winogradskyella vincentii</name>
    <dbReference type="NCBI Taxonomy" id="2877122"/>
    <lineage>
        <taxon>Bacteria</taxon>
        <taxon>Pseudomonadati</taxon>
        <taxon>Bacteroidota</taxon>
        <taxon>Flavobacteriia</taxon>
        <taxon>Flavobacteriales</taxon>
        <taxon>Flavobacteriaceae</taxon>
        <taxon>Winogradskyella</taxon>
    </lineage>
</organism>
<evidence type="ECO:0000259" key="2">
    <source>
        <dbReference type="Pfam" id="PF13478"/>
    </source>
</evidence>
<dbReference type="InterPro" id="IPR052698">
    <property type="entry name" value="MoCofactor_Util/Proc"/>
</dbReference>
<proteinExistence type="predicted"/>
<dbReference type="Pfam" id="PF13478">
    <property type="entry name" value="XdhC_C"/>
    <property type="match status" value="1"/>
</dbReference>
<dbReference type="RefSeq" id="WP_224479190.1">
    <property type="nucleotide sequence ID" value="NZ_JAIUJS010000009.1"/>
</dbReference>
<dbReference type="EMBL" id="JAIUJS010000009">
    <property type="protein sequence ID" value="MCA0154242.1"/>
    <property type="molecule type" value="Genomic_DNA"/>
</dbReference>
<keyword evidence="4" id="KW-1185">Reference proteome</keyword>
<reference evidence="4" key="1">
    <citation type="submission" date="2023-07" db="EMBL/GenBank/DDBJ databases">
        <authorList>
            <person name="Yue Y."/>
        </authorList>
    </citation>
    <scope>NUCLEOTIDE SEQUENCE [LARGE SCALE GENOMIC DNA]</scope>
    <source>
        <strain evidence="4">2Y89</strain>
    </source>
</reference>
<protein>
    <submittedName>
        <fullName evidence="3">XdhC family protein</fullName>
    </submittedName>
</protein>
<dbReference type="PANTHER" id="PTHR30388:SF4">
    <property type="entry name" value="MOLYBDENUM COFACTOR INSERTION CHAPERONE PAOD"/>
    <property type="match status" value="1"/>
</dbReference>